<keyword evidence="1" id="KW-0472">Membrane</keyword>
<evidence type="ECO:0000313" key="3">
    <source>
        <dbReference type="Proteomes" id="UP000593564"/>
    </source>
</evidence>
<reference evidence="3" key="1">
    <citation type="journal article" date="2020" name="Nat. Commun.">
        <title>Genome assembly of wild tea tree DASZ reveals pedigree and selection history of tea varieties.</title>
        <authorList>
            <person name="Zhang W."/>
            <person name="Zhang Y."/>
            <person name="Qiu H."/>
            <person name="Guo Y."/>
            <person name="Wan H."/>
            <person name="Zhang X."/>
            <person name="Scossa F."/>
            <person name="Alseekh S."/>
            <person name="Zhang Q."/>
            <person name="Wang P."/>
            <person name="Xu L."/>
            <person name="Schmidt M.H."/>
            <person name="Jia X."/>
            <person name="Li D."/>
            <person name="Zhu A."/>
            <person name="Guo F."/>
            <person name="Chen W."/>
            <person name="Ni D."/>
            <person name="Usadel B."/>
            <person name="Fernie A.R."/>
            <person name="Wen W."/>
        </authorList>
    </citation>
    <scope>NUCLEOTIDE SEQUENCE [LARGE SCALE GENOMIC DNA]</scope>
    <source>
        <strain evidence="3">cv. G240</strain>
    </source>
</reference>
<reference evidence="2 3" key="2">
    <citation type="submission" date="2020-07" db="EMBL/GenBank/DDBJ databases">
        <title>Genome assembly of wild tea tree DASZ reveals pedigree and selection history of tea varieties.</title>
        <authorList>
            <person name="Zhang W."/>
        </authorList>
    </citation>
    <scope>NUCLEOTIDE SEQUENCE [LARGE SCALE GENOMIC DNA]</scope>
    <source>
        <strain evidence="3">cv. G240</strain>
        <tissue evidence="2">Leaf</tissue>
    </source>
</reference>
<evidence type="ECO:0000313" key="2">
    <source>
        <dbReference type="EMBL" id="KAF5932552.1"/>
    </source>
</evidence>
<name>A0A7J7FW33_CAMSI</name>
<dbReference type="AlphaFoldDB" id="A0A7J7FW33"/>
<comment type="caution">
    <text evidence="2">The sequence shown here is derived from an EMBL/GenBank/DDBJ whole genome shotgun (WGS) entry which is preliminary data.</text>
</comment>
<dbReference type="PANTHER" id="PTHR40891">
    <property type="entry name" value="DUF295 DOMAIN-CONTAINING PROTEIN"/>
    <property type="match status" value="1"/>
</dbReference>
<dbReference type="PANTHER" id="PTHR40891:SF1">
    <property type="entry name" value="DUF295 DOMAIN-CONTAINING PROTEIN"/>
    <property type="match status" value="1"/>
</dbReference>
<dbReference type="Proteomes" id="UP000593564">
    <property type="component" value="Unassembled WGS sequence"/>
</dbReference>
<proteinExistence type="predicted"/>
<keyword evidence="1" id="KW-1133">Transmembrane helix</keyword>
<gene>
    <name evidence="2" type="ORF">HYC85_028723</name>
</gene>
<organism evidence="2 3">
    <name type="scientific">Camellia sinensis</name>
    <name type="common">Tea plant</name>
    <name type="synonym">Thea sinensis</name>
    <dbReference type="NCBI Taxonomy" id="4442"/>
    <lineage>
        <taxon>Eukaryota</taxon>
        <taxon>Viridiplantae</taxon>
        <taxon>Streptophyta</taxon>
        <taxon>Embryophyta</taxon>
        <taxon>Tracheophyta</taxon>
        <taxon>Spermatophyta</taxon>
        <taxon>Magnoliopsida</taxon>
        <taxon>eudicotyledons</taxon>
        <taxon>Gunneridae</taxon>
        <taxon>Pentapetalae</taxon>
        <taxon>asterids</taxon>
        <taxon>Ericales</taxon>
        <taxon>Theaceae</taxon>
        <taxon>Camellia</taxon>
    </lineage>
</organism>
<protein>
    <submittedName>
        <fullName evidence="2">Uncharacterized protein</fullName>
    </submittedName>
</protein>
<feature type="transmembrane region" description="Helical" evidence="1">
    <location>
        <begin position="92"/>
        <end position="114"/>
    </location>
</feature>
<sequence>MDSNILLTLLSSFAPFLMLIRLGILLINAQPQIDANGSNKISFFTSSTSSYCVLGLSSIMESMEILLDLESDDCFLLNPVSMEKIMLPPLQYFPFFCCILSLPPTNPNCALIFVCREKSSAMKPETRAKVHLSMVIKSYKMREASNGK</sequence>
<evidence type="ECO:0000256" key="1">
    <source>
        <dbReference type="SAM" id="Phobius"/>
    </source>
</evidence>
<feature type="transmembrane region" description="Helical" evidence="1">
    <location>
        <begin position="6"/>
        <end position="29"/>
    </location>
</feature>
<accession>A0A7J7FW33</accession>
<dbReference type="EMBL" id="JACBKZ010000014">
    <property type="protein sequence ID" value="KAF5932552.1"/>
    <property type="molecule type" value="Genomic_DNA"/>
</dbReference>
<keyword evidence="3" id="KW-1185">Reference proteome</keyword>
<keyword evidence="1" id="KW-0812">Transmembrane</keyword>